<dbReference type="RefSeq" id="WP_119035757.1">
    <property type="nucleotide sequence ID" value="NZ_QXDC01000003.1"/>
</dbReference>
<evidence type="ECO:0000313" key="4">
    <source>
        <dbReference type="Proteomes" id="UP000266568"/>
    </source>
</evidence>
<keyword evidence="3" id="KW-0121">Carboxypeptidase</keyword>
<keyword evidence="1" id="KW-0732">Signal</keyword>
<protein>
    <submittedName>
        <fullName evidence="3">Zn-dependent M28 family amino/carboxypeptidase</fullName>
    </submittedName>
</protein>
<dbReference type="OrthoDB" id="9778250at2"/>
<keyword evidence="3" id="KW-0378">Hydrolase</keyword>
<dbReference type="SUPFAM" id="SSF53187">
    <property type="entry name" value="Zn-dependent exopeptidases"/>
    <property type="match status" value="1"/>
</dbReference>
<reference evidence="3 4" key="1">
    <citation type="submission" date="2018-08" db="EMBL/GenBank/DDBJ databases">
        <title>Genomic Encyclopedia of Type Strains, Phase IV (KMG-IV): sequencing the most valuable type-strain genomes for metagenomic binning, comparative biology and taxonomic classification.</title>
        <authorList>
            <person name="Goeker M."/>
        </authorList>
    </citation>
    <scope>NUCLEOTIDE SEQUENCE [LARGE SCALE GENOMIC DNA]</scope>
    <source>
        <strain evidence="3 4">DSM 25527</strain>
    </source>
</reference>
<feature type="domain" description="Peptidase M28" evidence="2">
    <location>
        <begin position="293"/>
        <end position="511"/>
    </location>
</feature>
<dbReference type="InterPro" id="IPR045175">
    <property type="entry name" value="M28_fam"/>
</dbReference>
<dbReference type="EMBL" id="QXDC01000003">
    <property type="protein sequence ID" value="RIA43982.1"/>
    <property type="molecule type" value="Genomic_DNA"/>
</dbReference>
<dbReference type="Pfam" id="PF04389">
    <property type="entry name" value="Peptidase_M28"/>
    <property type="match status" value="1"/>
</dbReference>
<dbReference type="PANTHER" id="PTHR12147:SF26">
    <property type="entry name" value="PEPTIDASE M28 DOMAIN-CONTAINING PROTEIN"/>
    <property type="match status" value="1"/>
</dbReference>
<comment type="caution">
    <text evidence="3">The sequence shown here is derived from an EMBL/GenBank/DDBJ whole genome shotgun (WGS) entry which is preliminary data.</text>
</comment>
<dbReference type="InterPro" id="IPR007484">
    <property type="entry name" value="Peptidase_M28"/>
</dbReference>
<feature type="chain" id="PRO_5017235924" evidence="1">
    <location>
        <begin position="19"/>
        <end position="546"/>
    </location>
</feature>
<dbReference type="GO" id="GO:0008235">
    <property type="term" value="F:metalloexopeptidase activity"/>
    <property type="evidence" value="ECO:0007669"/>
    <property type="project" value="InterPro"/>
</dbReference>
<dbReference type="Gene3D" id="3.50.30.30">
    <property type="match status" value="1"/>
</dbReference>
<dbReference type="Proteomes" id="UP000266568">
    <property type="component" value="Unassembled WGS sequence"/>
</dbReference>
<name>A0A397P410_9SPHN</name>
<evidence type="ECO:0000256" key="1">
    <source>
        <dbReference type="SAM" id="SignalP"/>
    </source>
</evidence>
<sequence length="546" mass="58008">MKRLTALLLACTAASAFAQTPDAPAFTAEGVRAHVEFLADDLLEGRDIGSRGHEIAARYVASEFDALGLKPAGDDGTWYQRITFQKTSPGETPATLTVTGPGGAHDFAQGEDVIISPNALERAVDLTAPLVFVGYGIDDDTVGIDDYKGLDVSGKIVVALAGYPDGIASEVGAHLNSTKTETAQAHGAIGFLTLPTIARMKIRPWDMMRHYADGARYTWVSPDGTPFVEAPKIRGQGTLNTPAAQAIFAGAKRSLDAVLAEADKKGARPKGFALKTTAHIRSSSTAETITSPNVAAILPGSDPSLKNQYVVLSAHLDHIGIADPKPGDAPDKDRINNGALDNAAGISTMLEVARAFAESNDKPRRSIVFLASTGEEKGLLGADYYAQNPTVPADAIVGNVDLDMPLLLYPFTDVIAFGADHSTLGPLVAKAVQPMGVTLIPDPMPEQGIFVRSDHYMFVKQGVPAVFLATGYGNGGEEAWKTFLSGNYHHPGDDMHQKIDWQAGARFAEANYRITRAMADGDTPPLWYKGDYFGNLFAPDAMKAGK</sequence>
<organism evidence="3 4">
    <name type="scientific">Hephaestia caeni</name>
    <dbReference type="NCBI Taxonomy" id="645617"/>
    <lineage>
        <taxon>Bacteria</taxon>
        <taxon>Pseudomonadati</taxon>
        <taxon>Pseudomonadota</taxon>
        <taxon>Alphaproteobacteria</taxon>
        <taxon>Sphingomonadales</taxon>
        <taxon>Sphingomonadaceae</taxon>
        <taxon>Hephaestia</taxon>
    </lineage>
</organism>
<gene>
    <name evidence="3" type="ORF">DFR49_2216</name>
</gene>
<dbReference type="AlphaFoldDB" id="A0A397P410"/>
<dbReference type="SUPFAM" id="SSF52025">
    <property type="entry name" value="PA domain"/>
    <property type="match status" value="1"/>
</dbReference>
<dbReference type="CDD" id="cd04820">
    <property type="entry name" value="PA_M28_1_1"/>
    <property type="match status" value="1"/>
</dbReference>
<keyword evidence="3" id="KW-0645">Protease</keyword>
<dbReference type="InterPro" id="IPR046450">
    <property type="entry name" value="PA_dom_sf"/>
</dbReference>
<proteinExistence type="predicted"/>
<evidence type="ECO:0000313" key="3">
    <source>
        <dbReference type="EMBL" id="RIA43982.1"/>
    </source>
</evidence>
<accession>A0A397P410</accession>
<keyword evidence="4" id="KW-1185">Reference proteome</keyword>
<dbReference type="GO" id="GO:0006508">
    <property type="term" value="P:proteolysis"/>
    <property type="evidence" value="ECO:0007669"/>
    <property type="project" value="InterPro"/>
</dbReference>
<dbReference type="GO" id="GO:0004180">
    <property type="term" value="F:carboxypeptidase activity"/>
    <property type="evidence" value="ECO:0007669"/>
    <property type="project" value="UniProtKB-KW"/>
</dbReference>
<dbReference type="PANTHER" id="PTHR12147">
    <property type="entry name" value="METALLOPEPTIDASE M28 FAMILY MEMBER"/>
    <property type="match status" value="1"/>
</dbReference>
<evidence type="ECO:0000259" key="2">
    <source>
        <dbReference type="Pfam" id="PF04389"/>
    </source>
</evidence>
<feature type="signal peptide" evidence="1">
    <location>
        <begin position="1"/>
        <end position="18"/>
    </location>
</feature>
<dbReference type="Gene3D" id="3.40.630.10">
    <property type="entry name" value="Zn peptidases"/>
    <property type="match status" value="1"/>
</dbReference>